<dbReference type="AlphaFoldDB" id="A0A7G9YMY6"/>
<name>A0A7G9YMY6_9EURY</name>
<gene>
    <name evidence="1" type="ORF">ICHGDBFH_00025</name>
</gene>
<sequence length="168" mass="19841">MGILDTGIKILQGIKYEFSDDSFVVGLRFEDYVQDLFSKKYFSIVEKTHSTETNQERYVESSMNPDFVFRYIPTGEQFAVECKYRSGLKEGRLSWSYPKQMKRYQEFSHKRKMPVFIVIGLGGEDNEPEEMFNIPLGEAKYPDLYPSVFNRFSRPPDKPFFWKNGNLY</sequence>
<protein>
    <submittedName>
        <fullName evidence="1">Uncharacterized protein</fullName>
    </submittedName>
</protein>
<organism evidence="1">
    <name type="scientific">Candidatus Methanogaster sp. ANME-2c ERB4</name>
    <dbReference type="NCBI Taxonomy" id="2759911"/>
    <lineage>
        <taxon>Archaea</taxon>
        <taxon>Methanobacteriati</taxon>
        <taxon>Methanobacteriota</taxon>
        <taxon>Stenosarchaea group</taxon>
        <taxon>Methanomicrobia</taxon>
        <taxon>Methanosarcinales</taxon>
        <taxon>ANME-2 cluster</taxon>
        <taxon>Candidatus Methanogasteraceae</taxon>
        <taxon>Candidatus Methanogaster</taxon>
    </lineage>
</organism>
<accession>A0A7G9YMY6</accession>
<evidence type="ECO:0000313" key="1">
    <source>
        <dbReference type="EMBL" id="QNO49370.1"/>
    </source>
</evidence>
<dbReference type="EMBL" id="MT631378">
    <property type="protein sequence ID" value="QNO49370.1"/>
    <property type="molecule type" value="Genomic_DNA"/>
</dbReference>
<proteinExistence type="predicted"/>
<reference evidence="1" key="1">
    <citation type="submission" date="2020-06" db="EMBL/GenBank/DDBJ databases">
        <title>Unique genomic features of the anaerobic methanotrophic archaea.</title>
        <authorList>
            <person name="Chadwick G.L."/>
            <person name="Skennerton C.T."/>
            <person name="Laso-Perez R."/>
            <person name="Leu A.O."/>
            <person name="Speth D.R."/>
            <person name="Yu H."/>
            <person name="Morgan-Lang C."/>
            <person name="Hatzenpichler R."/>
            <person name="Goudeau D."/>
            <person name="Malmstrom R."/>
            <person name="Brazelton W.J."/>
            <person name="Woyke T."/>
            <person name="Hallam S.J."/>
            <person name="Tyson G.W."/>
            <person name="Wegener G."/>
            <person name="Boetius A."/>
            <person name="Orphan V."/>
        </authorList>
    </citation>
    <scope>NUCLEOTIDE SEQUENCE</scope>
</reference>